<evidence type="ECO:0000256" key="19">
    <source>
        <dbReference type="ARBA" id="ARBA00047995"/>
    </source>
</evidence>
<dbReference type="GO" id="GO:0042162">
    <property type="term" value="F:telomeric DNA binding"/>
    <property type="evidence" value="ECO:0007669"/>
    <property type="project" value="InterPro"/>
</dbReference>
<dbReference type="EMBL" id="JAVHNS010000002">
    <property type="protein sequence ID" value="KAK6361558.1"/>
    <property type="molecule type" value="Genomic_DNA"/>
</dbReference>
<evidence type="ECO:0000256" key="2">
    <source>
        <dbReference type="ARBA" id="ARBA00004574"/>
    </source>
</evidence>
<keyword evidence="9" id="KW-0378">Hydrolase</keyword>
<evidence type="ECO:0000256" key="5">
    <source>
        <dbReference type="ARBA" id="ARBA00021796"/>
    </source>
</evidence>
<dbReference type="CDD" id="cd00788">
    <property type="entry name" value="KU70"/>
    <property type="match status" value="1"/>
</dbReference>
<dbReference type="PIRSF" id="PIRSF003033">
    <property type="entry name" value="Ku70"/>
    <property type="match status" value="1"/>
</dbReference>
<name>A0AAV9VK56_9PEZI</name>
<dbReference type="InterPro" id="IPR006164">
    <property type="entry name" value="DNA_bd_Ku70/Ku80"/>
</dbReference>
<evidence type="ECO:0000256" key="4">
    <source>
        <dbReference type="ARBA" id="ARBA00012551"/>
    </source>
</evidence>
<evidence type="ECO:0000256" key="6">
    <source>
        <dbReference type="ARBA" id="ARBA00022454"/>
    </source>
</evidence>
<dbReference type="GO" id="GO:0005524">
    <property type="term" value="F:ATP binding"/>
    <property type="evidence" value="ECO:0007669"/>
    <property type="project" value="UniProtKB-KW"/>
</dbReference>
<dbReference type="PROSITE" id="PS50800">
    <property type="entry name" value="SAP"/>
    <property type="match status" value="1"/>
</dbReference>
<dbReference type="GO" id="GO:0000723">
    <property type="term" value="P:telomere maintenance"/>
    <property type="evidence" value="ECO:0007669"/>
    <property type="project" value="InterPro"/>
</dbReference>
<comment type="catalytic activity">
    <reaction evidence="19">
        <text>ATP + H2O = ADP + phosphate + H(+)</text>
        <dbReference type="Rhea" id="RHEA:13065"/>
        <dbReference type="ChEBI" id="CHEBI:15377"/>
        <dbReference type="ChEBI" id="CHEBI:15378"/>
        <dbReference type="ChEBI" id="CHEBI:30616"/>
        <dbReference type="ChEBI" id="CHEBI:43474"/>
        <dbReference type="ChEBI" id="CHEBI:456216"/>
        <dbReference type="EC" id="3.6.4.12"/>
    </reaction>
</comment>
<evidence type="ECO:0000256" key="8">
    <source>
        <dbReference type="ARBA" id="ARBA00022763"/>
    </source>
</evidence>
<dbReference type="Pfam" id="PF03731">
    <property type="entry name" value="Ku_N"/>
    <property type="match status" value="1"/>
</dbReference>
<keyword evidence="14" id="KW-0233">DNA recombination</keyword>
<dbReference type="Gene3D" id="4.10.970.10">
    <property type="entry name" value="Ku70, bridge and pillars"/>
    <property type="match status" value="1"/>
</dbReference>
<dbReference type="InterPro" id="IPR005161">
    <property type="entry name" value="Ku_N"/>
</dbReference>
<comment type="subcellular location">
    <subcellularLocation>
        <location evidence="2">Chromosome</location>
        <location evidence="2">Telomere</location>
    </subcellularLocation>
    <subcellularLocation>
        <location evidence="1">Nucleus</location>
    </subcellularLocation>
</comment>
<evidence type="ECO:0000256" key="12">
    <source>
        <dbReference type="ARBA" id="ARBA00022895"/>
    </source>
</evidence>
<organism evidence="22 23">
    <name type="scientific">Orbilia blumenaviensis</name>
    <dbReference type="NCBI Taxonomy" id="1796055"/>
    <lineage>
        <taxon>Eukaryota</taxon>
        <taxon>Fungi</taxon>
        <taxon>Dikarya</taxon>
        <taxon>Ascomycota</taxon>
        <taxon>Pezizomycotina</taxon>
        <taxon>Orbiliomycetes</taxon>
        <taxon>Orbiliales</taxon>
        <taxon>Orbiliaceae</taxon>
        <taxon>Orbilia</taxon>
    </lineage>
</organism>
<feature type="compositionally biased region" description="Acidic residues" evidence="20">
    <location>
        <begin position="13"/>
        <end position="23"/>
    </location>
</feature>
<keyword evidence="15" id="KW-0234">DNA repair</keyword>
<feature type="region of interest" description="Disordered" evidence="20">
    <location>
        <begin position="1"/>
        <end position="26"/>
    </location>
</feature>
<evidence type="ECO:0000256" key="17">
    <source>
        <dbReference type="ARBA" id="ARBA00024890"/>
    </source>
</evidence>
<comment type="similarity">
    <text evidence="3">Belongs to the ku70 family.</text>
</comment>
<dbReference type="GO" id="GO:0006303">
    <property type="term" value="P:double-strand break repair via nonhomologous end joining"/>
    <property type="evidence" value="ECO:0007669"/>
    <property type="project" value="InterPro"/>
</dbReference>
<comment type="caution">
    <text evidence="22">The sequence shown here is derived from an EMBL/GenBank/DDBJ whole genome shotgun (WGS) entry which is preliminary data.</text>
</comment>
<dbReference type="InterPro" id="IPR006165">
    <property type="entry name" value="Ku70"/>
</dbReference>
<comment type="function">
    <text evidence="17">Single-stranded DNA-dependent ATP-dependent helicase. Involved in non-homologous end joining (NHEJ) DNA double strand break repair. DNA-binding is sequence-independent but has a high affinity to nicks in double-stranded DNA and to the ends of duplex DNA. Binds to naturally occurring chromosomal ends, and therefore provides chromosomal end protection. Required also for telomere recombination to repair telomeric ends in the absence of telomerase. KU70, of the KU70/KU80 heterodimer, binds to the stem loop of TLC1, the RNA component of telomerase. Involved in telomere maintenance. Interacts with telomeric repeats and subtelomeric sequences thereby controlling telomere length and protecting against subtelomeric rearrangement. Maintains telomeric chromatin, which is involved in silencing the expression of genes located at the telomere. Required for mating-type switching.</text>
</comment>
<dbReference type="GO" id="GO:0006310">
    <property type="term" value="P:DNA recombination"/>
    <property type="evidence" value="ECO:0007669"/>
    <property type="project" value="UniProtKB-KW"/>
</dbReference>
<sequence>MSQDKKWNPGADAADDDDDDGRDETDFQALKDATLFAIEVSNSMVAPPGQDDDMDAEGGGSRKKKSRHSKPRYSSAEAALRCAEAVLKNRIISTPNDMMGILLFGTEQTKYGEGSSNISYPNCYLLMDLDIPDAPSIKELKYLLDNPDELSEILTPSKKPASMANVLFAANHLFTTKAANFNSRRLFIITDNDNPETDKSARASAQTRARDLYDLGVRIEPFFISSPTHQFDKTLFYTDIMYDTGEDTTENLPDAEEVSKATDAESRYNQMMSAITAKQAPRRALFTLKMEIGRGLTIGIKGFLLYKRVTPSRSHYIHEQGEKLQIVKGTTTRMVEETAQEVTPDRIRKAYKFGGETVTFSDEDFKQMRNFGDPVLRILGFKPQSELQFWHNMRSSTFIYPSEEDYTGSTRTFAALRNKLIASKLMGLAWFVARRNAAPVMTAIIPSLEPQGMFLIPLPFVDDIRQNPEIPHIVAPNHLIDRMQDVIRQLHMPRGYIPEKYPNPALQKHYKVLEAIALEEELPEEFEDKTEPKYKNIEKHAGQMIRDWGDSLAQAMADFRLTKPAQVEIHGTKRGRDSASGAAAKKAKKDADAGPGDADKEIKAAYDKNTLNKLTVAVLKDWLVSKGMSASGKKADLVERIEEHFENK</sequence>
<keyword evidence="13" id="KW-0238">DNA-binding</keyword>
<dbReference type="InterPro" id="IPR036361">
    <property type="entry name" value="SAP_dom_sf"/>
</dbReference>
<evidence type="ECO:0000256" key="9">
    <source>
        <dbReference type="ARBA" id="ARBA00022801"/>
    </source>
</evidence>
<evidence type="ECO:0000313" key="23">
    <source>
        <dbReference type="Proteomes" id="UP001373714"/>
    </source>
</evidence>
<evidence type="ECO:0000256" key="16">
    <source>
        <dbReference type="ARBA" id="ARBA00023242"/>
    </source>
</evidence>
<dbReference type="InterPro" id="IPR027388">
    <property type="entry name" value="Ku70_bridge/pillars_dom_sf"/>
</dbReference>
<dbReference type="GO" id="GO:0003684">
    <property type="term" value="F:damaged DNA binding"/>
    <property type="evidence" value="ECO:0007669"/>
    <property type="project" value="InterPro"/>
</dbReference>
<dbReference type="SUPFAM" id="SSF53300">
    <property type="entry name" value="vWA-like"/>
    <property type="match status" value="1"/>
</dbReference>
<feature type="region of interest" description="Disordered" evidence="20">
    <location>
        <begin position="41"/>
        <end position="75"/>
    </location>
</feature>
<dbReference type="CDD" id="cd01458">
    <property type="entry name" value="vWA_ku"/>
    <property type="match status" value="1"/>
</dbReference>
<dbReference type="InterPro" id="IPR003034">
    <property type="entry name" value="SAP_dom"/>
</dbReference>
<protein>
    <recommendedName>
        <fullName evidence="5">ATP-dependent DNA helicase II subunit 1</fullName>
        <ecNumber evidence="4">3.6.4.12</ecNumber>
    </recommendedName>
    <alternativeName>
        <fullName evidence="18">ATP-dependent DNA helicase II subunit Ku70</fullName>
    </alternativeName>
</protein>
<evidence type="ECO:0000256" key="13">
    <source>
        <dbReference type="ARBA" id="ARBA00023125"/>
    </source>
</evidence>
<dbReference type="EC" id="3.6.4.12" evidence="4"/>
<keyword evidence="12" id="KW-0779">Telomere</keyword>
<dbReference type="Gene3D" id="2.40.290.10">
    <property type="match status" value="1"/>
</dbReference>
<dbReference type="Gene3D" id="3.40.50.410">
    <property type="entry name" value="von Willebrand factor, type A domain"/>
    <property type="match status" value="1"/>
</dbReference>
<accession>A0AAV9VK56</accession>
<dbReference type="SUPFAM" id="SSF68906">
    <property type="entry name" value="SAP domain"/>
    <property type="match status" value="1"/>
</dbReference>
<feature type="region of interest" description="Disordered" evidence="20">
    <location>
        <begin position="570"/>
        <end position="598"/>
    </location>
</feature>
<dbReference type="Pfam" id="PF02735">
    <property type="entry name" value="Ku"/>
    <property type="match status" value="1"/>
</dbReference>
<evidence type="ECO:0000256" key="10">
    <source>
        <dbReference type="ARBA" id="ARBA00022806"/>
    </source>
</evidence>
<evidence type="ECO:0000313" key="22">
    <source>
        <dbReference type="EMBL" id="KAK6361558.1"/>
    </source>
</evidence>
<dbReference type="NCBIfam" id="TIGR00578">
    <property type="entry name" value="ku70"/>
    <property type="match status" value="1"/>
</dbReference>
<evidence type="ECO:0000256" key="3">
    <source>
        <dbReference type="ARBA" id="ARBA00005240"/>
    </source>
</evidence>
<dbReference type="GO" id="GO:0016787">
    <property type="term" value="F:hydrolase activity"/>
    <property type="evidence" value="ECO:0007669"/>
    <property type="project" value="UniProtKB-KW"/>
</dbReference>
<keyword evidence="7" id="KW-0547">Nucleotide-binding</keyword>
<dbReference type="Pfam" id="PF03730">
    <property type="entry name" value="Ku_C"/>
    <property type="match status" value="1"/>
</dbReference>
<evidence type="ECO:0000256" key="1">
    <source>
        <dbReference type="ARBA" id="ARBA00004123"/>
    </source>
</evidence>
<evidence type="ECO:0000256" key="18">
    <source>
        <dbReference type="ARBA" id="ARBA00031811"/>
    </source>
</evidence>
<keyword evidence="16" id="KW-0539">Nucleus</keyword>
<evidence type="ECO:0000256" key="7">
    <source>
        <dbReference type="ARBA" id="ARBA00022741"/>
    </source>
</evidence>
<gene>
    <name evidence="22" type="primary">KU70</name>
    <name evidence="22" type="ORF">TWF730_005278</name>
</gene>
<keyword evidence="6" id="KW-0158">Chromosome</keyword>
<dbReference type="InterPro" id="IPR016194">
    <property type="entry name" value="SPOC-like_C_dom_sf"/>
</dbReference>
<dbReference type="SMART" id="SM00559">
    <property type="entry name" value="Ku78"/>
    <property type="match status" value="1"/>
</dbReference>
<dbReference type="AlphaFoldDB" id="A0AAV9VK56"/>
<dbReference type="Pfam" id="PF02037">
    <property type="entry name" value="SAP"/>
    <property type="match status" value="1"/>
</dbReference>
<evidence type="ECO:0000256" key="14">
    <source>
        <dbReference type="ARBA" id="ARBA00023172"/>
    </source>
</evidence>
<dbReference type="Gene3D" id="1.10.1600.10">
    <property type="match status" value="1"/>
</dbReference>
<evidence type="ECO:0000259" key="21">
    <source>
        <dbReference type="PROSITE" id="PS50800"/>
    </source>
</evidence>
<dbReference type="Proteomes" id="UP001373714">
    <property type="component" value="Unassembled WGS sequence"/>
</dbReference>
<dbReference type="PANTHER" id="PTHR12604">
    <property type="entry name" value="KU AUTOANTIGEN DNA HELICASE"/>
    <property type="match status" value="1"/>
</dbReference>
<dbReference type="PANTHER" id="PTHR12604:SF2">
    <property type="entry name" value="X-RAY REPAIR CROSS-COMPLEMENTING PROTEIN 6"/>
    <property type="match status" value="1"/>
</dbReference>
<dbReference type="GO" id="GO:0003678">
    <property type="term" value="F:DNA helicase activity"/>
    <property type="evidence" value="ECO:0007669"/>
    <property type="project" value="UniProtKB-EC"/>
</dbReference>
<evidence type="ECO:0000256" key="15">
    <source>
        <dbReference type="ARBA" id="ARBA00023204"/>
    </source>
</evidence>
<keyword evidence="23" id="KW-1185">Reference proteome</keyword>
<feature type="compositionally biased region" description="Basic and acidic residues" evidence="20">
    <location>
        <begin position="589"/>
        <end position="598"/>
    </location>
</feature>
<evidence type="ECO:0000256" key="20">
    <source>
        <dbReference type="SAM" id="MobiDB-lite"/>
    </source>
</evidence>
<feature type="compositionally biased region" description="Basic residues" evidence="20">
    <location>
        <begin position="61"/>
        <end position="71"/>
    </location>
</feature>
<keyword evidence="10 22" id="KW-0347">Helicase</keyword>
<dbReference type="GO" id="GO:0043564">
    <property type="term" value="C:Ku70:Ku80 complex"/>
    <property type="evidence" value="ECO:0007669"/>
    <property type="project" value="InterPro"/>
</dbReference>
<dbReference type="GO" id="GO:0000781">
    <property type="term" value="C:chromosome, telomeric region"/>
    <property type="evidence" value="ECO:0007669"/>
    <property type="project" value="UniProtKB-SubCell"/>
</dbReference>
<dbReference type="GO" id="GO:0003690">
    <property type="term" value="F:double-stranded DNA binding"/>
    <property type="evidence" value="ECO:0007669"/>
    <property type="project" value="TreeGrafter"/>
</dbReference>
<keyword evidence="11" id="KW-0067">ATP-binding</keyword>
<dbReference type="Gene3D" id="1.10.720.30">
    <property type="entry name" value="SAP domain"/>
    <property type="match status" value="1"/>
</dbReference>
<dbReference type="InterPro" id="IPR005160">
    <property type="entry name" value="Ku_C"/>
</dbReference>
<dbReference type="InterPro" id="IPR047087">
    <property type="entry name" value="KU70_core_dom"/>
</dbReference>
<dbReference type="SMART" id="SM00513">
    <property type="entry name" value="SAP"/>
    <property type="match status" value="1"/>
</dbReference>
<dbReference type="InterPro" id="IPR036465">
    <property type="entry name" value="vWFA_dom_sf"/>
</dbReference>
<proteinExistence type="inferred from homology"/>
<evidence type="ECO:0000256" key="11">
    <source>
        <dbReference type="ARBA" id="ARBA00022840"/>
    </source>
</evidence>
<dbReference type="SUPFAM" id="SSF100939">
    <property type="entry name" value="SPOC domain-like"/>
    <property type="match status" value="1"/>
</dbReference>
<reference evidence="22 23" key="1">
    <citation type="submission" date="2019-10" db="EMBL/GenBank/DDBJ databases">
        <authorList>
            <person name="Palmer J.M."/>
        </authorList>
    </citation>
    <scope>NUCLEOTIDE SEQUENCE [LARGE SCALE GENOMIC DNA]</scope>
    <source>
        <strain evidence="22 23">TWF730</strain>
    </source>
</reference>
<feature type="domain" description="SAP" evidence="21">
    <location>
        <begin position="611"/>
        <end position="645"/>
    </location>
</feature>
<keyword evidence="8" id="KW-0227">DNA damage</keyword>